<protein>
    <submittedName>
        <fullName evidence="2">Uncharacterized protein</fullName>
    </submittedName>
</protein>
<name>A0A4R1RBQ8_9FLAO</name>
<proteinExistence type="predicted"/>
<evidence type="ECO:0000313" key="2">
    <source>
        <dbReference type="EMBL" id="TCL62892.1"/>
    </source>
</evidence>
<dbReference type="OrthoDB" id="9805017at2"/>
<dbReference type="Gene3D" id="3.40.50.880">
    <property type="match status" value="1"/>
</dbReference>
<feature type="chain" id="PRO_5020970246" evidence="1">
    <location>
        <begin position="21"/>
        <end position="389"/>
    </location>
</feature>
<gene>
    <name evidence="2" type="ORF">EV196_11188</name>
</gene>
<dbReference type="RefSeq" id="WP_132219322.1">
    <property type="nucleotide sequence ID" value="NZ_SLUP01000011.1"/>
</dbReference>
<dbReference type="EMBL" id="SLUP01000011">
    <property type="protein sequence ID" value="TCL62892.1"/>
    <property type="molecule type" value="Genomic_DNA"/>
</dbReference>
<keyword evidence="1" id="KW-0732">Signal</keyword>
<dbReference type="AlphaFoldDB" id="A0A4R1RBQ8"/>
<accession>A0A4R1RBQ8</accession>
<feature type="signal peptide" evidence="1">
    <location>
        <begin position="1"/>
        <end position="20"/>
    </location>
</feature>
<dbReference type="SUPFAM" id="SSF52317">
    <property type="entry name" value="Class I glutamine amidotransferase-like"/>
    <property type="match status" value="1"/>
</dbReference>
<dbReference type="Gene3D" id="2.60.40.10">
    <property type="entry name" value="Immunoglobulins"/>
    <property type="match status" value="1"/>
</dbReference>
<dbReference type="InterPro" id="IPR029062">
    <property type="entry name" value="Class_I_gatase-like"/>
</dbReference>
<sequence>MKCKKILLAISLICFLAVDAQNIVYVYGDVAADGTLPSGSKKPFHQMRLNDEGDLGMSGFKKALEAVGCTVSEVYDQEIVINAEFLKSIDVLILGSNQRVFIEAEAKSLKRWVKKGGGVITWSDSGFGGEYSIVGVDNEVGRISDNVLMEQFGMYFLTDNGAGNYLVNEYTQDHFINKNNKHKGVAFRGEGVSFVRVSKPAVILAKAQEGGLGGRLVVNSNDGKFNENTDVALAIAEIGKGRVIGVFDRNLFWNAGAGTRLSHSDNRVFAQRIALWAAGIEDEQRFANDTHALVSALNTPPTITIDYTYSKTDNSLAITAVITDEDKDAISPEIVWKQVKGPADCEFENNNPNTTTPRIFIPKAGKYVFKASVLDGEFEINKFLNYVRE</sequence>
<dbReference type="InterPro" id="IPR013783">
    <property type="entry name" value="Ig-like_fold"/>
</dbReference>
<reference evidence="2 3" key="1">
    <citation type="submission" date="2019-03" db="EMBL/GenBank/DDBJ databases">
        <title>Genomic Encyclopedia of Type Strains, Phase IV (KMG-IV): sequencing the most valuable type-strain genomes for metagenomic binning, comparative biology and taxonomic classification.</title>
        <authorList>
            <person name="Goeker M."/>
        </authorList>
    </citation>
    <scope>NUCLEOTIDE SEQUENCE [LARGE SCALE GENOMIC DNA]</scope>
    <source>
        <strain evidence="2 3">DSM 18792</strain>
    </source>
</reference>
<dbReference type="Proteomes" id="UP000295455">
    <property type="component" value="Unassembled WGS sequence"/>
</dbReference>
<evidence type="ECO:0000313" key="3">
    <source>
        <dbReference type="Proteomes" id="UP000295455"/>
    </source>
</evidence>
<comment type="caution">
    <text evidence="2">The sequence shown here is derived from an EMBL/GenBank/DDBJ whole genome shotgun (WGS) entry which is preliminary data.</text>
</comment>
<evidence type="ECO:0000256" key="1">
    <source>
        <dbReference type="SAM" id="SignalP"/>
    </source>
</evidence>
<keyword evidence="3" id="KW-1185">Reference proteome</keyword>
<organism evidence="2 3">
    <name type="scientific">Mariniflexile fucanivorans</name>
    <dbReference type="NCBI Taxonomy" id="264023"/>
    <lineage>
        <taxon>Bacteria</taxon>
        <taxon>Pseudomonadati</taxon>
        <taxon>Bacteroidota</taxon>
        <taxon>Flavobacteriia</taxon>
        <taxon>Flavobacteriales</taxon>
        <taxon>Flavobacteriaceae</taxon>
        <taxon>Mariniflexile</taxon>
    </lineage>
</organism>